<proteinExistence type="predicted"/>
<keyword evidence="2" id="KW-1185">Reference proteome</keyword>
<dbReference type="AlphaFoldDB" id="A0AAV0H361"/>
<evidence type="ECO:0000313" key="2">
    <source>
        <dbReference type="Proteomes" id="UP001154282"/>
    </source>
</evidence>
<name>A0AAV0H361_9ROSI</name>
<organism evidence="1 2">
    <name type="scientific">Linum tenue</name>
    <dbReference type="NCBI Taxonomy" id="586396"/>
    <lineage>
        <taxon>Eukaryota</taxon>
        <taxon>Viridiplantae</taxon>
        <taxon>Streptophyta</taxon>
        <taxon>Embryophyta</taxon>
        <taxon>Tracheophyta</taxon>
        <taxon>Spermatophyta</taxon>
        <taxon>Magnoliopsida</taxon>
        <taxon>eudicotyledons</taxon>
        <taxon>Gunneridae</taxon>
        <taxon>Pentapetalae</taxon>
        <taxon>rosids</taxon>
        <taxon>fabids</taxon>
        <taxon>Malpighiales</taxon>
        <taxon>Linaceae</taxon>
        <taxon>Linum</taxon>
    </lineage>
</organism>
<comment type="caution">
    <text evidence="1">The sequence shown here is derived from an EMBL/GenBank/DDBJ whole genome shotgun (WGS) entry which is preliminary data.</text>
</comment>
<dbReference type="Proteomes" id="UP001154282">
    <property type="component" value="Unassembled WGS sequence"/>
</dbReference>
<gene>
    <name evidence="1" type="ORF">LITE_LOCUS2368</name>
</gene>
<reference evidence="1" key="1">
    <citation type="submission" date="2022-08" db="EMBL/GenBank/DDBJ databases">
        <authorList>
            <person name="Gutierrez-Valencia J."/>
        </authorList>
    </citation>
    <scope>NUCLEOTIDE SEQUENCE</scope>
</reference>
<dbReference type="EMBL" id="CAMGYJ010000002">
    <property type="protein sequence ID" value="CAI0379725.1"/>
    <property type="molecule type" value="Genomic_DNA"/>
</dbReference>
<protein>
    <recommendedName>
        <fullName evidence="3">Secreted protein</fullName>
    </recommendedName>
</protein>
<evidence type="ECO:0000313" key="1">
    <source>
        <dbReference type="EMBL" id="CAI0379725.1"/>
    </source>
</evidence>
<sequence>MAPGTCTRLLILPFLTTERTCSTALASEAEVALVAAAGSGVELGRGSAVGLAPVEVLEVGCREEEERSAGSLLAGLISLMCMDRRRHCCRDIYNGIFGTN</sequence>
<evidence type="ECO:0008006" key="3">
    <source>
        <dbReference type="Google" id="ProtNLM"/>
    </source>
</evidence>
<accession>A0AAV0H361</accession>